<evidence type="ECO:0000313" key="2">
    <source>
        <dbReference type="EMBL" id="KKK62467.1"/>
    </source>
</evidence>
<sequence>RLFRHAKLVKLQTASMNAPTTSTSKPREQSEQSDDG</sequence>
<reference evidence="2" key="1">
    <citation type="journal article" date="2015" name="Nature">
        <title>Complex archaea that bridge the gap between prokaryotes and eukaryotes.</title>
        <authorList>
            <person name="Spang A."/>
            <person name="Saw J.H."/>
            <person name="Jorgensen S.L."/>
            <person name="Zaremba-Niedzwiedzka K."/>
            <person name="Martijn J."/>
            <person name="Lind A.E."/>
            <person name="van Eijk R."/>
            <person name="Schleper C."/>
            <person name="Guy L."/>
            <person name="Ettema T.J."/>
        </authorList>
    </citation>
    <scope>NUCLEOTIDE SEQUENCE</scope>
</reference>
<proteinExistence type="predicted"/>
<comment type="caution">
    <text evidence="2">The sequence shown here is derived from an EMBL/GenBank/DDBJ whole genome shotgun (WGS) entry which is preliminary data.</text>
</comment>
<feature type="region of interest" description="Disordered" evidence="1">
    <location>
        <begin position="1"/>
        <end position="36"/>
    </location>
</feature>
<name>A0A0F8X055_9ZZZZ</name>
<protein>
    <submittedName>
        <fullName evidence="2">Uncharacterized protein</fullName>
    </submittedName>
</protein>
<gene>
    <name evidence="2" type="ORF">LCGC14_3004070</name>
</gene>
<feature type="non-terminal residue" evidence="2">
    <location>
        <position position="1"/>
    </location>
</feature>
<dbReference type="EMBL" id="LAZR01061979">
    <property type="protein sequence ID" value="KKK62467.1"/>
    <property type="molecule type" value="Genomic_DNA"/>
</dbReference>
<organism evidence="2">
    <name type="scientific">marine sediment metagenome</name>
    <dbReference type="NCBI Taxonomy" id="412755"/>
    <lineage>
        <taxon>unclassified sequences</taxon>
        <taxon>metagenomes</taxon>
        <taxon>ecological metagenomes</taxon>
    </lineage>
</organism>
<accession>A0A0F8X055</accession>
<evidence type="ECO:0000256" key="1">
    <source>
        <dbReference type="SAM" id="MobiDB-lite"/>
    </source>
</evidence>
<feature type="compositionally biased region" description="Polar residues" evidence="1">
    <location>
        <begin position="12"/>
        <end position="24"/>
    </location>
</feature>
<dbReference type="AlphaFoldDB" id="A0A0F8X055"/>